<feature type="domain" description="DUF218" evidence="2">
    <location>
        <begin position="61"/>
        <end position="198"/>
    </location>
</feature>
<comment type="caution">
    <text evidence="3">The sequence shown here is derived from an EMBL/GenBank/DDBJ whole genome shotgun (WGS) entry which is preliminary data.</text>
</comment>
<evidence type="ECO:0000259" key="2">
    <source>
        <dbReference type="Pfam" id="PF02698"/>
    </source>
</evidence>
<dbReference type="GO" id="GO:0000270">
    <property type="term" value="P:peptidoglycan metabolic process"/>
    <property type="evidence" value="ECO:0007669"/>
    <property type="project" value="TreeGrafter"/>
</dbReference>
<keyword evidence="4" id="KW-1185">Reference proteome</keyword>
<dbReference type="EMBL" id="JAEQNC010000015">
    <property type="protein sequence ID" value="MBL0374712.1"/>
    <property type="molecule type" value="Genomic_DNA"/>
</dbReference>
<organism evidence="3 4">
    <name type="scientific">Rhizobium setariae</name>
    <dbReference type="NCBI Taxonomy" id="2801340"/>
    <lineage>
        <taxon>Bacteria</taxon>
        <taxon>Pseudomonadati</taxon>
        <taxon>Pseudomonadota</taxon>
        <taxon>Alphaproteobacteria</taxon>
        <taxon>Hyphomicrobiales</taxon>
        <taxon>Rhizobiaceae</taxon>
        <taxon>Rhizobium/Agrobacterium group</taxon>
        <taxon>Rhizobium</taxon>
    </lineage>
</organism>
<evidence type="ECO:0000313" key="4">
    <source>
        <dbReference type="Proteomes" id="UP000633219"/>
    </source>
</evidence>
<dbReference type="CDD" id="cd06259">
    <property type="entry name" value="YdcF-like"/>
    <property type="match status" value="1"/>
</dbReference>
<proteinExistence type="predicted"/>
<name>A0A936YW32_9HYPH</name>
<keyword evidence="1" id="KW-0472">Membrane</keyword>
<evidence type="ECO:0000313" key="3">
    <source>
        <dbReference type="EMBL" id="MBL0374712.1"/>
    </source>
</evidence>
<keyword evidence="1" id="KW-0812">Transmembrane</keyword>
<dbReference type="Pfam" id="PF02698">
    <property type="entry name" value="DUF218"/>
    <property type="match status" value="1"/>
</dbReference>
<keyword evidence="1" id="KW-1133">Transmembrane helix</keyword>
<sequence>MREEVNGERMLSSGIAMRLARFFLRSVGYVLVTALAAFVGGFLLFYQHVASMKPPADPKADAIVVLTGGYQRVDQGVQLLAKGAATRLLISGVNPATTGNHIRVLTRSSTNLFECCVDIGHEAVDTTGNASETTRWIKAHNFKSVILVTNNYHMPRSLAEIRRADDHSTFIPYPVESDLSLSDIAANPLLLRTLASEYVKFLLVESRDWTGISR</sequence>
<dbReference type="GO" id="GO:0043164">
    <property type="term" value="P:Gram-negative-bacterium-type cell wall biogenesis"/>
    <property type="evidence" value="ECO:0007669"/>
    <property type="project" value="TreeGrafter"/>
</dbReference>
<evidence type="ECO:0000256" key="1">
    <source>
        <dbReference type="SAM" id="Phobius"/>
    </source>
</evidence>
<feature type="transmembrane region" description="Helical" evidence="1">
    <location>
        <begin position="27"/>
        <end position="46"/>
    </location>
</feature>
<dbReference type="Proteomes" id="UP000633219">
    <property type="component" value="Unassembled WGS sequence"/>
</dbReference>
<dbReference type="AlphaFoldDB" id="A0A936YW32"/>
<dbReference type="PANTHER" id="PTHR30336:SF4">
    <property type="entry name" value="ENVELOPE BIOGENESIS FACTOR ELYC"/>
    <property type="match status" value="1"/>
</dbReference>
<accession>A0A936YW32</accession>
<gene>
    <name evidence="3" type="ORF">JJB09_22110</name>
</gene>
<dbReference type="InterPro" id="IPR051599">
    <property type="entry name" value="Cell_Envelope_Assoc"/>
</dbReference>
<dbReference type="InterPro" id="IPR003848">
    <property type="entry name" value="DUF218"/>
</dbReference>
<dbReference type="PANTHER" id="PTHR30336">
    <property type="entry name" value="INNER MEMBRANE PROTEIN, PROBABLE PERMEASE"/>
    <property type="match status" value="1"/>
</dbReference>
<reference evidence="3" key="1">
    <citation type="submission" date="2021-01" db="EMBL/GenBank/DDBJ databases">
        <title>Rhizobium sp. strain KVB221 16S ribosomal RNA gene Genome sequencing and assembly.</title>
        <authorList>
            <person name="Kang M."/>
        </authorList>
    </citation>
    <scope>NUCLEOTIDE SEQUENCE</scope>
    <source>
        <strain evidence="3">KVB221</strain>
    </source>
</reference>
<dbReference type="GO" id="GO:0005886">
    <property type="term" value="C:plasma membrane"/>
    <property type="evidence" value="ECO:0007669"/>
    <property type="project" value="TreeGrafter"/>
</dbReference>
<protein>
    <submittedName>
        <fullName evidence="3">YdcF family protein</fullName>
    </submittedName>
</protein>